<keyword evidence="14" id="KW-1185">Reference proteome</keyword>
<evidence type="ECO:0000313" key="13">
    <source>
        <dbReference type="EMBL" id="QEC50696.1"/>
    </source>
</evidence>
<dbReference type="Pfam" id="PF01545">
    <property type="entry name" value="Cation_efflux"/>
    <property type="match status" value="1"/>
</dbReference>
<evidence type="ECO:0000256" key="6">
    <source>
        <dbReference type="ARBA" id="ARBA00022833"/>
    </source>
</evidence>
<dbReference type="EMBL" id="CP042430">
    <property type="protein sequence ID" value="QEC50696.1"/>
    <property type="molecule type" value="Genomic_DNA"/>
</dbReference>
<keyword evidence="10" id="KW-0968">Cytoplasmic vesicle</keyword>
<dbReference type="Proteomes" id="UP000321805">
    <property type="component" value="Chromosome"/>
</dbReference>
<feature type="transmembrane region" description="Helical" evidence="11">
    <location>
        <begin position="6"/>
        <end position="39"/>
    </location>
</feature>
<dbReference type="Gene3D" id="1.20.1510.10">
    <property type="entry name" value="Cation efflux protein transmembrane domain"/>
    <property type="match status" value="1"/>
</dbReference>
<dbReference type="PANTHER" id="PTHR31937">
    <property type="entry name" value="TRANSMEMBRANE PROTEIN 163"/>
    <property type="match status" value="1"/>
</dbReference>
<comment type="subcellular location">
    <subcellularLocation>
        <location evidence="2">Cytoplasmic vesicle</location>
        <location evidence="2">Secretory vesicle</location>
        <location evidence="2">Synaptic vesicle membrane</location>
        <topology evidence="2">Multi-pass membrane protein</topology>
    </subcellularLocation>
    <subcellularLocation>
        <location evidence="1">Early endosome membrane</location>
    </subcellularLocation>
</comment>
<dbReference type="PANTHER" id="PTHR31937:SF2">
    <property type="entry name" value="TRANSMEMBRANE PROTEIN 163"/>
    <property type="match status" value="1"/>
</dbReference>
<keyword evidence="8" id="KW-0770">Synapse</keyword>
<accession>A0A5B8UC17</accession>
<evidence type="ECO:0000256" key="9">
    <source>
        <dbReference type="ARBA" id="ARBA00023136"/>
    </source>
</evidence>
<evidence type="ECO:0000256" key="5">
    <source>
        <dbReference type="ARBA" id="ARBA00022753"/>
    </source>
</evidence>
<dbReference type="InterPro" id="IPR026765">
    <property type="entry name" value="Tmem163"/>
</dbReference>
<dbReference type="GO" id="GO:0008324">
    <property type="term" value="F:monoatomic cation transmembrane transporter activity"/>
    <property type="evidence" value="ECO:0007669"/>
    <property type="project" value="InterPro"/>
</dbReference>
<dbReference type="KEGG" id="bsol:FSW04_08075"/>
<dbReference type="AlphaFoldDB" id="A0A5B8UC17"/>
<feature type="transmembrane region" description="Helical" evidence="11">
    <location>
        <begin position="87"/>
        <end position="107"/>
    </location>
</feature>
<dbReference type="InterPro" id="IPR058533">
    <property type="entry name" value="Cation_efflux_TM"/>
</dbReference>
<keyword evidence="7 11" id="KW-1133">Transmembrane helix</keyword>
<keyword evidence="4 11" id="KW-0812">Transmembrane</keyword>
<reference evidence="13 14" key="1">
    <citation type="journal article" date="2018" name="J. Microbiol.">
        <title>Baekduia soli gen. nov., sp. nov., a novel bacterium isolated from the soil of Baekdu Mountain and proposal of a novel family name, Baekduiaceae fam. nov.</title>
        <authorList>
            <person name="An D.S."/>
            <person name="Siddiqi M.Z."/>
            <person name="Kim K.H."/>
            <person name="Yu H.S."/>
            <person name="Im W.T."/>
        </authorList>
    </citation>
    <scope>NUCLEOTIDE SEQUENCE [LARGE SCALE GENOMIC DNA]</scope>
    <source>
        <strain evidence="13 14">BR7-21</strain>
    </source>
</reference>
<keyword evidence="9 11" id="KW-0472">Membrane</keyword>
<dbReference type="GO" id="GO:0016020">
    <property type="term" value="C:membrane"/>
    <property type="evidence" value="ECO:0007669"/>
    <property type="project" value="InterPro"/>
</dbReference>
<evidence type="ECO:0000256" key="3">
    <source>
        <dbReference type="ARBA" id="ARBA00008731"/>
    </source>
</evidence>
<keyword evidence="5" id="KW-0967">Endosome</keyword>
<evidence type="ECO:0000256" key="8">
    <source>
        <dbReference type="ARBA" id="ARBA00023018"/>
    </source>
</evidence>
<evidence type="ECO:0000256" key="1">
    <source>
        <dbReference type="ARBA" id="ARBA00004146"/>
    </source>
</evidence>
<keyword evidence="6" id="KW-0862">Zinc</keyword>
<comment type="similarity">
    <text evidence="3">Belongs to the TMEM163 family.</text>
</comment>
<evidence type="ECO:0000256" key="11">
    <source>
        <dbReference type="SAM" id="Phobius"/>
    </source>
</evidence>
<evidence type="ECO:0000256" key="10">
    <source>
        <dbReference type="ARBA" id="ARBA00023329"/>
    </source>
</evidence>
<dbReference type="GO" id="GO:0031410">
    <property type="term" value="C:cytoplasmic vesicle"/>
    <property type="evidence" value="ECO:0007669"/>
    <property type="project" value="UniProtKB-KW"/>
</dbReference>
<gene>
    <name evidence="13" type="ORF">FSW04_08075</name>
</gene>
<dbReference type="SUPFAM" id="SSF161111">
    <property type="entry name" value="Cation efflux protein transmembrane domain-like"/>
    <property type="match status" value="1"/>
</dbReference>
<evidence type="ECO:0000259" key="12">
    <source>
        <dbReference type="Pfam" id="PF01545"/>
    </source>
</evidence>
<proteinExistence type="inferred from homology"/>
<protein>
    <recommendedName>
        <fullName evidence="12">Cation efflux protein transmembrane domain-containing protein</fullName>
    </recommendedName>
</protein>
<dbReference type="OrthoDB" id="9805136at2"/>
<dbReference type="InterPro" id="IPR027469">
    <property type="entry name" value="Cation_efflux_TMD_sf"/>
</dbReference>
<evidence type="ECO:0000313" key="14">
    <source>
        <dbReference type="Proteomes" id="UP000321805"/>
    </source>
</evidence>
<sequence length="198" mass="20282">MTVEGAVALAAGIVAGSIALVGFGLDSAIEGFASVIIIWRFTGHRIHSAAAEDRAQKLVAVQFFLLAPYVGVESVRALAGGRHADHTLAGILLAWGSIVAMPMLGIAKQRIAEQLGSAATKGEGRQNMLCAYLAGALLVGLLGNTWFGAWWLDPAVGLLIAALAVKEGREAWRGEGCCVAVPPGAGPAPDTCDHAGCA</sequence>
<name>A0A5B8UC17_9ACTN</name>
<evidence type="ECO:0000256" key="2">
    <source>
        <dbReference type="ARBA" id="ARBA00004644"/>
    </source>
</evidence>
<organism evidence="13 14">
    <name type="scientific">Baekduia soli</name>
    <dbReference type="NCBI Taxonomy" id="496014"/>
    <lineage>
        <taxon>Bacteria</taxon>
        <taxon>Bacillati</taxon>
        <taxon>Actinomycetota</taxon>
        <taxon>Thermoleophilia</taxon>
        <taxon>Solirubrobacterales</taxon>
        <taxon>Baekduiaceae</taxon>
        <taxon>Baekduia</taxon>
    </lineage>
</organism>
<evidence type="ECO:0000256" key="7">
    <source>
        <dbReference type="ARBA" id="ARBA00022989"/>
    </source>
</evidence>
<feature type="transmembrane region" description="Helical" evidence="11">
    <location>
        <begin position="128"/>
        <end position="152"/>
    </location>
</feature>
<evidence type="ECO:0000256" key="4">
    <source>
        <dbReference type="ARBA" id="ARBA00022692"/>
    </source>
</evidence>
<feature type="domain" description="Cation efflux protein transmembrane" evidence="12">
    <location>
        <begin position="7"/>
        <end position="170"/>
    </location>
</feature>